<dbReference type="GO" id="GO:0007076">
    <property type="term" value="P:mitotic chromosome condensation"/>
    <property type="evidence" value="ECO:0007669"/>
    <property type="project" value="InterPro"/>
</dbReference>
<sequence>MPEWLSQPRGSITAASIVDDMVAFLATKAEDRVVRLRACHMLRLVVNRLGSIDDATEKLLREAMLPRLNDKLNSWCRILPTLVNLVVTKEAYQDLMVRIRDTNEDVRYAAFRTLGYALRLADIPINDRAHLLDQGLQDRSARVKRACEQVVLKKWFPERDSSPVLLLKSLDIEQLPEIGSKEIVQQVYPNYHITSRGDNGTRGDVFYQRLQYVSETTGTWRKQLTRLIGLIGINKVKDKKWKYLQ</sequence>
<dbReference type="PANTHER" id="PTHR14418:SF5">
    <property type="entry name" value="CONDENSIN COMPLEX SUBUNIT 3"/>
    <property type="match status" value="1"/>
</dbReference>
<dbReference type="Proteomes" id="UP000693981">
    <property type="component" value="Unassembled WGS sequence"/>
</dbReference>
<reference evidence="1" key="1">
    <citation type="submission" date="2021-02" db="EMBL/GenBank/DDBJ databases">
        <authorList>
            <person name="Palmer J.M."/>
        </authorList>
    </citation>
    <scope>NUCLEOTIDE SEQUENCE</scope>
    <source>
        <strain evidence="1">SCRP23</strain>
    </source>
</reference>
<dbReference type="AlphaFoldDB" id="A0A8T1V5G1"/>
<dbReference type="GO" id="GO:0000796">
    <property type="term" value="C:condensin complex"/>
    <property type="evidence" value="ECO:0007669"/>
    <property type="project" value="InterPro"/>
</dbReference>
<name>A0A8T1V5G1_9STRA</name>
<keyword evidence="2" id="KW-1185">Reference proteome</keyword>
<protein>
    <submittedName>
        <fullName evidence="1">Uncharacterized protein</fullName>
    </submittedName>
</protein>
<evidence type="ECO:0000313" key="2">
    <source>
        <dbReference type="Proteomes" id="UP000693981"/>
    </source>
</evidence>
<organism evidence="1 2">
    <name type="scientific">Phytophthora boehmeriae</name>
    <dbReference type="NCBI Taxonomy" id="109152"/>
    <lineage>
        <taxon>Eukaryota</taxon>
        <taxon>Sar</taxon>
        <taxon>Stramenopiles</taxon>
        <taxon>Oomycota</taxon>
        <taxon>Peronosporomycetes</taxon>
        <taxon>Peronosporales</taxon>
        <taxon>Peronosporaceae</taxon>
        <taxon>Phytophthora</taxon>
    </lineage>
</organism>
<dbReference type="GO" id="GO:0000793">
    <property type="term" value="C:condensed chromosome"/>
    <property type="evidence" value="ECO:0007669"/>
    <property type="project" value="TreeGrafter"/>
</dbReference>
<comment type="caution">
    <text evidence="1">The sequence shown here is derived from an EMBL/GenBank/DDBJ whole genome shotgun (WGS) entry which is preliminary data.</text>
</comment>
<dbReference type="EMBL" id="JAGDFL010001566">
    <property type="protein sequence ID" value="KAG7375603.1"/>
    <property type="molecule type" value="Genomic_DNA"/>
</dbReference>
<dbReference type="PANTHER" id="PTHR14418">
    <property type="entry name" value="CONDENSIN COMPLEX SUBUNIT 3-RELATED"/>
    <property type="match status" value="1"/>
</dbReference>
<gene>
    <name evidence="1" type="ORF">PHYBOEH_002303</name>
</gene>
<evidence type="ECO:0000313" key="1">
    <source>
        <dbReference type="EMBL" id="KAG7375603.1"/>
    </source>
</evidence>
<accession>A0A8T1V5G1</accession>
<proteinExistence type="predicted"/>
<dbReference type="OrthoDB" id="444325at2759"/>
<dbReference type="InterPro" id="IPR027165">
    <property type="entry name" value="CND3"/>
</dbReference>